<feature type="signal peptide" evidence="1">
    <location>
        <begin position="1"/>
        <end position="23"/>
    </location>
</feature>
<name>A0A078B1R3_STYLE</name>
<dbReference type="Proteomes" id="UP000039865">
    <property type="component" value="Unassembled WGS sequence"/>
</dbReference>
<evidence type="ECO:0000313" key="3">
    <source>
        <dbReference type="Proteomes" id="UP000039865"/>
    </source>
</evidence>
<reference evidence="2 3" key="1">
    <citation type="submission" date="2014-06" db="EMBL/GenBank/DDBJ databases">
        <authorList>
            <person name="Swart Estienne"/>
        </authorList>
    </citation>
    <scope>NUCLEOTIDE SEQUENCE [LARGE SCALE GENOMIC DNA]</scope>
    <source>
        <strain evidence="2 3">130c</strain>
    </source>
</reference>
<protein>
    <submittedName>
        <fullName evidence="2">Uncharacterized protein</fullName>
    </submittedName>
</protein>
<keyword evidence="1" id="KW-0732">Signal</keyword>
<dbReference type="EMBL" id="CCKQ01015407">
    <property type="protein sequence ID" value="CDW87218.1"/>
    <property type="molecule type" value="Genomic_DNA"/>
</dbReference>
<evidence type="ECO:0000313" key="2">
    <source>
        <dbReference type="EMBL" id="CDW87218.1"/>
    </source>
</evidence>
<feature type="chain" id="PRO_5001729806" evidence="1">
    <location>
        <begin position="24"/>
        <end position="500"/>
    </location>
</feature>
<gene>
    <name evidence="2" type="primary">Contig12768.g13617</name>
    <name evidence="2" type="ORF">STYLEM_16321</name>
</gene>
<proteinExistence type="predicted"/>
<organism evidence="2 3">
    <name type="scientific">Stylonychia lemnae</name>
    <name type="common">Ciliate</name>
    <dbReference type="NCBI Taxonomy" id="5949"/>
    <lineage>
        <taxon>Eukaryota</taxon>
        <taxon>Sar</taxon>
        <taxon>Alveolata</taxon>
        <taxon>Ciliophora</taxon>
        <taxon>Intramacronucleata</taxon>
        <taxon>Spirotrichea</taxon>
        <taxon>Stichotrichia</taxon>
        <taxon>Sporadotrichida</taxon>
        <taxon>Oxytrichidae</taxon>
        <taxon>Stylonychinae</taxon>
        <taxon>Stylonychia</taxon>
    </lineage>
</organism>
<evidence type="ECO:0000256" key="1">
    <source>
        <dbReference type="SAM" id="SignalP"/>
    </source>
</evidence>
<dbReference type="InParanoid" id="A0A078B1R3"/>
<sequence>MKTSFLTIHSVLLSSLLFATAYSTSPLRSHLKQFKDPNALYDLQFLIYPNLISEEAETLNQNKLDQTDLFQRQQRRVRQPPTFIDYQKGFSQTPYYDYLDNFLLGLKIETDVPSSSECVDALVFFLDDVIYFQNNITAVTNKIESWEAPLMNFSRMVGGNLSEVPFQCHQFAIDYWSYTKDKYSGFAGNVGNILLAFLFNLMGNSLKLRQAITDINNDIKNQFYTDIAQQYGKIIRLILDFSADDLTAASLSSSQQESIYPQNQIVNLILAQLAYNVIPNFIQPMAEKKFRLKEESMHGDGSSLYFDFEQRFQDFQENWEQQITSELNKQISSFTGLDQAELLDLENNLLATFNGATSALQIGAGLINGMINVLPTKSFLRYCRDNVTAVQTNYKTMVTKFKTTNDDAAGLSSLSLLMQNVPGIAFNCYYSIVDPTNSGTTEQFSLVNIGWNILYNLGYMYSDIKNSIDVFQTKTDRYYDLGKYIGDFIMRFFYSRYNKK</sequence>
<accession>A0A078B1R3</accession>
<keyword evidence="3" id="KW-1185">Reference proteome</keyword>
<dbReference type="AlphaFoldDB" id="A0A078B1R3"/>